<feature type="transmembrane region" description="Helical" evidence="6">
    <location>
        <begin position="23"/>
        <end position="46"/>
    </location>
</feature>
<feature type="transmembrane region" description="Helical" evidence="6">
    <location>
        <begin position="172"/>
        <end position="190"/>
    </location>
</feature>
<dbReference type="RefSeq" id="WP_092737404.1">
    <property type="nucleotide sequence ID" value="NZ_FNAS01000016.1"/>
</dbReference>
<evidence type="ECO:0000313" key="7">
    <source>
        <dbReference type="EMBL" id="SDE63220.1"/>
    </source>
</evidence>
<sequence>MDYSNNLVVACNDIEKGIFYRKVYFHLALAILAFIGVESFLLNIVPDQMILAMFQGKFIWLFLIGAFWLGSLLADRCTFSVNRSVQYLGLLFYVFLEAIIFLPMMYIAMTYSDTSVIYQAAIITLALFVGLTGVAFTSKADFSFLRNILVIGGFVALGVIVAGALFGFNLGLWFSVFMILLAGGSILYQTQKLKYTFTSGQYVGASLQLFSSVMLLYWYVLKILLDRRK</sequence>
<evidence type="ECO:0000256" key="5">
    <source>
        <dbReference type="ARBA" id="ARBA00023136"/>
    </source>
</evidence>
<evidence type="ECO:0000256" key="4">
    <source>
        <dbReference type="ARBA" id="ARBA00022989"/>
    </source>
</evidence>
<dbReference type="InterPro" id="IPR006214">
    <property type="entry name" value="Bax_inhibitor_1-related"/>
</dbReference>
<dbReference type="GO" id="GO:0005886">
    <property type="term" value="C:plasma membrane"/>
    <property type="evidence" value="ECO:0007669"/>
    <property type="project" value="TreeGrafter"/>
</dbReference>
<protein>
    <recommendedName>
        <fullName evidence="9">Permease</fullName>
    </recommendedName>
</protein>
<dbReference type="OrthoDB" id="5177430at2"/>
<feature type="transmembrane region" description="Helical" evidence="6">
    <location>
        <begin position="58"/>
        <end position="75"/>
    </location>
</feature>
<dbReference type="STRING" id="1071918.SAMN05421544_1161"/>
<evidence type="ECO:0000256" key="1">
    <source>
        <dbReference type="ARBA" id="ARBA00004141"/>
    </source>
</evidence>
<evidence type="ECO:0000256" key="6">
    <source>
        <dbReference type="RuleBase" id="RU004379"/>
    </source>
</evidence>
<keyword evidence="5 6" id="KW-0472">Membrane</keyword>
<reference evidence="7 8" key="1">
    <citation type="submission" date="2016-10" db="EMBL/GenBank/DDBJ databases">
        <authorList>
            <person name="de Groot N.N."/>
        </authorList>
    </citation>
    <scope>NUCLEOTIDE SEQUENCE [LARGE SCALE GENOMIC DNA]</scope>
    <source>
        <strain evidence="7 8">DSM 24015</strain>
    </source>
</reference>
<dbReference type="PANTHER" id="PTHR23291">
    <property type="entry name" value="BAX INHIBITOR-RELATED"/>
    <property type="match status" value="1"/>
</dbReference>
<dbReference type="Pfam" id="PF01027">
    <property type="entry name" value="Bax1-I"/>
    <property type="match status" value="1"/>
</dbReference>
<keyword evidence="4 6" id="KW-1133">Transmembrane helix</keyword>
<keyword evidence="3 6" id="KW-0812">Transmembrane</keyword>
<evidence type="ECO:0000256" key="3">
    <source>
        <dbReference type="ARBA" id="ARBA00022692"/>
    </source>
</evidence>
<accession>A0A1G7EHP7</accession>
<name>A0A1G7EHP7_9FLAO</name>
<evidence type="ECO:0000313" key="8">
    <source>
        <dbReference type="Proteomes" id="UP000198517"/>
    </source>
</evidence>
<dbReference type="EMBL" id="FNAS01000016">
    <property type="protein sequence ID" value="SDE63220.1"/>
    <property type="molecule type" value="Genomic_DNA"/>
</dbReference>
<evidence type="ECO:0008006" key="9">
    <source>
        <dbReference type="Google" id="ProtNLM"/>
    </source>
</evidence>
<comment type="similarity">
    <text evidence="2 6">Belongs to the BI1 family.</text>
</comment>
<feature type="transmembrane region" description="Helical" evidence="6">
    <location>
        <begin position="202"/>
        <end position="220"/>
    </location>
</feature>
<dbReference type="AlphaFoldDB" id="A0A1G7EHP7"/>
<dbReference type="Proteomes" id="UP000198517">
    <property type="component" value="Unassembled WGS sequence"/>
</dbReference>
<feature type="transmembrane region" description="Helical" evidence="6">
    <location>
        <begin position="115"/>
        <end position="136"/>
    </location>
</feature>
<feature type="transmembrane region" description="Helical" evidence="6">
    <location>
        <begin position="87"/>
        <end position="109"/>
    </location>
</feature>
<dbReference type="PANTHER" id="PTHR23291:SF50">
    <property type="entry name" value="PROTEIN LIFEGUARD 4"/>
    <property type="match status" value="1"/>
</dbReference>
<gene>
    <name evidence="7" type="ORF">SAMN05421544_1161</name>
</gene>
<keyword evidence="8" id="KW-1185">Reference proteome</keyword>
<feature type="transmembrane region" description="Helical" evidence="6">
    <location>
        <begin position="148"/>
        <end position="166"/>
    </location>
</feature>
<comment type="subcellular location">
    <subcellularLocation>
        <location evidence="1">Membrane</location>
        <topology evidence="1">Multi-pass membrane protein</topology>
    </subcellularLocation>
</comment>
<evidence type="ECO:0000256" key="2">
    <source>
        <dbReference type="ARBA" id="ARBA00010350"/>
    </source>
</evidence>
<organism evidence="7 8">
    <name type="scientific">Riemerella columbipharyngis</name>
    <dbReference type="NCBI Taxonomy" id="1071918"/>
    <lineage>
        <taxon>Bacteria</taxon>
        <taxon>Pseudomonadati</taxon>
        <taxon>Bacteroidota</taxon>
        <taxon>Flavobacteriia</taxon>
        <taxon>Flavobacteriales</taxon>
        <taxon>Weeksellaceae</taxon>
        <taxon>Riemerella</taxon>
    </lineage>
</organism>
<proteinExistence type="inferred from homology"/>